<evidence type="ECO:0000256" key="4">
    <source>
        <dbReference type="ARBA" id="ARBA00022583"/>
    </source>
</evidence>
<dbReference type="GO" id="GO:0006897">
    <property type="term" value="P:endocytosis"/>
    <property type="evidence" value="ECO:0007669"/>
    <property type="project" value="UniProtKB-KW"/>
</dbReference>
<feature type="region of interest" description="Disordered" evidence="7">
    <location>
        <begin position="702"/>
        <end position="747"/>
    </location>
</feature>
<dbReference type="CDD" id="cd23270">
    <property type="entry name" value="YPP1"/>
    <property type="match status" value="1"/>
</dbReference>
<evidence type="ECO:0000313" key="10">
    <source>
        <dbReference type="Proteomes" id="UP000000559"/>
    </source>
</evidence>
<comment type="similarity">
    <text evidence="5">Belongs to the YPP1 family.</text>
</comment>
<dbReference type="Proteomes" id="UP000000559">
    <property type="component" value="Chromosome 4"/>
</dbReference>
<dbReference type="EMBL" id="CP017626">
    <property type="protein sequence ID" value="AOW28870.1"/>
    <property type="molecule type" value="Genomic_DNA"/>
</dbReference>
<evidence type="ECO:0000256" key="5">
    <source>
        <dbReference type="ARBA" id="ARBA00038251"/>
    </source>
</evidence>
<evidence type="ECO:0000313" key="8">
    <source>
        <dbReference type="CGD" id="CAL0000181516"/>
    </source>
</evidence>
<evidence type="ECO:0000256" key="1">
    <source>
        <dbReference type="ARBA" id="ARBA00002550"/>
    </source>
</evidence>
<feature type="compositionally biased region" description="Polar residues" evidence="7">
    <location>
        <begin position="827"/>
        <end position="844"/>
    </location>
</feature>
<feature type="compositionally biased region" description="Basic and acidic residues" evidence="7">
    <location>
        <begin position="871"/>
        <end position="881"/>
    </location>
</feature>
<dbReference type="SMR" id="A0A1D8PL54"/>
<feature type="region of interest" description="Disordered" evidence="7">
    <location>
        <begin position="823"/>
        <end position="845"/>
    </location>
</feature>
<comment type="subcellular location">
    <subcellularLocation>
        <location evidence="2">Cell membrane</location>
        <topology evidence="2">Peripheral membrane protein</topology>
        <orientation evidence="2">Cytoplasmic side</orientation>
    </subcellularLocation>
    <subcellularLocation>
        <location evidence="3">Cytoplasmic granule</location>
    </subcellularLocation>
</comment>
<dbReference type="RefSeq" id="XP_712617.2">
    <property type="nucleotide sequence ID" value="XM_707524.2"/>
</dbReference>
<organism evidence="9 10">
    <name type="scientific">Candida albicans (strain SC5314 / ATCC MYA-2876)</name>
    <name type="common">Yeast</name>
    <dbReference type="NCBI Taxonomy" id="237561"/>
    <lineage>
        <taxon>Eukaryota</taxon>
        <taxon>Fungi</taxon>
        <taxon>Dikarya</taxon>
        <taxon>Ascomycota</taxon>
        <taxon>Saccharomycotina</taxon>
        <taxon>Pichiomycetes</taxon>
        <taxon>Debaryomycetaceae</taxon>
        <taxon>Candida/Lodderomyces clade</taxon>
        <taxon>Candida</taxon>
    </lineage>
</organism>
<proteinExistence type="inferred from homology"/>
<keyword evidence="4" id="KW-0254">Endocytosis</keyword>
<dbReference type="OrthoDB" id="29013at2759"/>
<comment type="function">
    <text evidence="1">Involved in endocytosis.</text>
</comment>
<dbReference type="GeneID" id="3645759"/>
<evidence type="ECO:0000256" key="3">
    <source>
        <dbReference type="ARBA" id="ARBA00004463"/>
    </source>
</evidence>
<reference evidence="9 10" key="1">
    <citation type="journal article" date="2004" name="Proc. Natl. Acad. Sci. U.S.A.">
        <title>The diploid genome sequence of Candida albicans.</title>
        <authorList>
            <person name="Jones T."/>
            <person name="Federspiel N.A."/>
            <person name="Chibana H."/>
            <person name="Dungan J."/>
            <person name="Kalman S."/>
            <person name="Magee B.B."/>
            <person name="Newport G."/>
            <person name="Thorstenson Y.R."/>
            <person name="Agabian N."/>
            <person name="Magee P.T."/>
            <person name="Davis R.W."/>
            <person name="Scherer S."/>
        </authorList>
    </citation>
    <scope>NUCLEOTIDE SEQUENCE [LARGE SCALE GENOMIC DNA]</scope>
    <source>
        <strain evidence="10">SC5314 / ATCC MYA-2876</strain>
    </source>
</reference>
<evidence type="ECO:0000313" key="9">
    <source>
        <dbReference type="EMBL" id="AOW28870.1"/>
    </source>
</evidence>
<gene>
    <name evidence="8" type="primary">YPP1</name>
    <name evidence="9" type="ordered locus">CAALFM_C400780CA</name>
    <name evidence="8" type="ordered locus">orf19.11639</name>
</gene>
<dbReference type="InterPro" id="IPR011990">
    <property type="entry name" value="TPR-like_helical_dom_sf"/>
</dbReference>
<feature type="compositionally biased region" description="Polar residues" evidence="7">
    <location>
        <begin position="860"/>
        <end position="869"/>
    </location>
</feature>
<dbReference type="CGD" id="CAL0000181516">
    <property type="gene designation" value="YPP1"/>
</dbReference>
<dbReference type="Gene3D" id="1.25.40.10">
    <property type="entry name" value="Tetratricopeptide repeat domain"/>
    <property type="match status" value="1"/>
</dbReference>
<dbReference type="PANTHER" id="PTHR23083">
    <property type="entry name" value="TETRATRICOPEPTIDE REPEAT PROTEIN, TPR"/>
    <property type="match status" value="1"/>
</dbReference>
<name>A0A1D8PL54_CANAL</name>
<dbReference type="KEGG" id="cal:CAALFM_C400780CA"/>
<accession>A0A1D8PL54</accession>
<feature type="region of interest" description="Disordered" evidence="7">
    <location>
        <begin position="860"/>
        <end position="881"/>
    </location>
</feature>
<dbReference type="eggNOG" id="ENOG502QV6B">
    <property type="taxonomic scope" value="Eukaryota"/>
</dbReference>
<dbReference type="SUPFAM" id="SSF48452">
    <property type="entry name" value="TPR-like"/>
    <property type="match status" value="1"/>
</dbReference>
<evidence type="ECO:0000256" key="2">
    <source>
        <dbReference type="ARBA" id="ARBA00004413"/>
    </source>
</evidence>
<evidence type="ECO:0000256" key="7">
    <source>
        <dbReference type="SAM" id="MobiDB-lite"/>
    </source>
</evidence>
<dbReference type="GO" id="GO:0005886">
    <property type="term" value="C:plasma membrane"/>
    <property type="evidence" value="ECO:0007669"/>
    <property type="project" value="UniProtKB-SubCell"/>
</dbReference>
<keyword evidence="10" id="KW-1185">Reference proteome</keyword>
<reference evidence="9 10" key="2">
    <citation type="journal article" date="2007" name="Genome Biol.">
        <title>Assembly of the Candida albicans genome into sixteen supercontigs aligned on the eight chromosomes.</title>
        <authorList>
            <person name="van het Hoog M."/>
            <person name="Rast T.J."/>
            <person name="Martchenko M."/>
            <person name="Grindle S."/>
            <person name="Dignard D."/>
            <person name="Hogues H."/>
            <person name="Cuomo C."/>
            <person name="Berriman M."/>
            <person name="Scherer S."/>
            <person name="Magee B.B."/>
            <person name="Whiteway M."/>
            <person name="Chibana H."/>
            <person name="Nantel A."/>
            <person name="Magee P.T."/>
        </authorList>
    </citation>
    <scope>GENOME REANNOTATION</scope>
    <source>
        <strain evidence="10">SC5314 / ATCC MYA-2876</strain>
    </source>
</reference>
<dbReference type="InterPro" id="IPR051722">
    <property type="entry name" value="Endocytosis_PI4K-reg_protein"/>
</dbReference>
<protein>
    <recommendedName>
        <fullName evidence="6">Cargo-transport protein YPP1</fullName>
    </recommendedName>
</protein>
<dbReference type="STRING" id="237561.A0A1D8PL54"/>
<dbReference type="InParanoid" id="A0A1D8PL54"/>
<dbReference type="VEuPathDB" id="FungiDB:C4_00780C_A"/>
<evidence type="ECO:0000256" key="6">
    <source>
        <dbReference type="ARBA" id="ARBA00039231"/>
    </source>
</evidence>
<feature type="compositionally biased region" description="Low complexity" evidence="7">
    <location>
        <begin position="702"/>
        <end position="713"/>
    </location>
</feature>
<dbReference type="AlphaFoldDB" id="A0A1D8PL54"/>
<dbReference type="PANTHER" id="PTHR23083:SF464">
    <property type="entry name" value="TETRATRICOPEPTIDE REPEAT DOMAIN 7, ISOFORM A"/>
    <property type="match status" value="1"/>
</dbReference>
<reference evidence="9 10" key="3">
    <citation type="journal article" date="2013" name="Genome Biol.">
        <title>Assembly of a phased diploid Candida albicans genome facilitates allele-specific measurements and provides a simple model for repeat and indel structure.</title>
        <authorList>
            <person name="Muzzey D."/>
            <person name="Schwartz K."/>
            <person name="Weissman J.S."/>
            <person name="Sherlock G."/>
        </authorList>
    </citation>
    <scope>NUCLEOTIDE SEQUENCE [LARGE SCALE GENOMIC DNA]</scope>
    <source>
        <strain evidence="10">SC5314 / ATCC MYA-2876</strain>
    </source>
</reference>
<sequence>MYIESSINDKYIRTLNFGCFPKNVLEFQQSQDYFQQLIFIDYQLQLLIDNEFFQNELLPISLLSENNVSANEKLQQLINYSNSISLNYENTPKSYDEKLYYATLMSHLYYLQDNFFEMSKYLNLVKVSYQARSNNQIETASSASSVSLNQIEFIEYLTTRYYVLFGLSAGNNGVNVWLEYLQNFKSPYNKSQVIANHWLDLLFGKLTFELSQRGTIPFSFINHVKNLSLSKNKLVLIAFSNYLLRPENSNIINPSFKQDYTVFLTTEIEESILVKSQFPNANTANTDESQDVNNFINNLYESLSYVPFNLSILKPSLSKRYLLNATLKTFQSKVILSNLIYTLIDLNEYDEALAVFTTYIDYLEKDEELKDGYIDDILSIIDTFSTCIIHFNPLKSFKSGNKFKHNDDSSVCQHLKKFVTLLQKYLLELQKLIDLTYDEEEDESDKVTTAAGDKIPLSFLYRKYNLNILQSDNTQFIELISKAWHATGYYYYYLSSYESSNQIILQNNISLVLKSYKNCLIVNSTGNVLYLFSYALALANSGSLKPALKLCKFILKKFPESFKTWNLLVLLLSSFDNDNSDVTKPIANHTSMNILPDELTNGNANAHGGDGLTANGGNDTKSKLREPEKFINKALNIAGLYTLKHRQRNIKLTVETKYEILQLKLTQLAVLESIHGSQYMIDYLSEVFVLYHELFEVNLSSSSSNKNAANQSSRQFGASDKWSHRPSFIDPSPNAKKNNPHHNINGKDELQFFDAPKLSIANDADSISDLNKKQSRTGSIIGGVGGSRVEKLKRLSTTISSKEGPISRRGSLLYNSVQQKIRKSDSKNSVNKSFAADTSESPQQHLEDENLHFNQQKLQTYPEEQQISKPSKPEYIKDPPRHQHDNLIERKILQQVWLWTARVFLKVGLIDECEQCIVEAETIYEPNFKTYTALGFLTSKSRKFLSLQEFERSLEILTKKDNSLASHNKFNSKYDYGLTLLGLSKLFLIDDDPKNSLFISTKDLNSGIIRLKNLLEDYSLTWPYGYNNPEIWFYLSKIYEFIDDKILLTKSLWRCIELEDKRPVREFIFDEL</sequence>